<feature type="domain" description="Rhodanese" evidence="7">
    <location>
        <begin position="464"/>
        <end position="551"/>
    </location>
</feature>
<dbReference type="PANTHER" id="PTHR43429">
    <property type="entry name" value="PYRIDINE NUCLEOTIDE-DISULFIDE OXIDOREDUCTASE DOMAIN-CONTAINING"/>
    <property type="match status" value="1"/>
</dbReference>
<dbReference type="PANTHER" id="PTHR43429:SF1">
    <property type="entry name" value="NAD(P)H SULFUR OXIDOREDUCTASE (COA-DEPENDENT)"/>
    <property type="match status" value="1"/>
</dbReference>
<evidence type="ECO:0000256" key="5">
    <source>
        <dbReference type="ARBA" id="ARBA00023002"/>
    </source>
</evidence>
<comment type="cofactor">
    <cofactor evidence="1">
        <name>FAD</name>
        <dbReference type="ChEBI" id="CHEBI:57692"/>
    </cofactor>
</comment>
<organism evidence="8 9">
    <name type="scientific">Candidatus Merdivicinus excrementipullorum</name>
    <dbReference type="NCBI Taxonomy" id="2840867"/>
    <lineage>
        <taxon>Bacteria</taxon>
        <taxon>Bacillati</taxon>
        <taxon>Bacillota</taxon>
        <taxon>Clostridia</taxon>
        <taxon>Eubacteriales</taxon>
        <taxon>Oscillospiraceae</taxon>
        <taxon>Oscillospiraceae incertae sedis</taxon>
        <taxon>Candidatus Merdivicinus</taxon>
    </lineage>
</organism>
<dbReference type="Gene3D" id="3.40.250.10">
    <property type="entry name" value="Rhodanese-like domain"/>
    <property type="match status" value="1"/>
</dbReference>
<proteinExistence type="inferred from homology"/>
<dbReference type="PROSITE" id="PS50206">
    <property type="entry name" value="RHODANESE_3"/>
    <property type="match status" value="1"/>
</dbReference>
<evidence type="ECO:0000256" key="4">
    <source>
        <dbReference type="ARBA" id="ARBA00022827"/>
    </source>
</evidence>
<dbReference type="InterPro" id="IPR001763">
    <property type="entry name" value="Rhodanese-like_dom"/>
</dbReference>
<keyword evidence="3" id="KW-0285">Flavoprotein</keyword>
<evidence type="ECO:0000313" key="9">
    <source>
        <dbReference type="Proteomes" id="UP000824002"/>
    </source>
</evidence>
<dbReference type="SUPFAM" id="SSF55424">
    <property type="entry name" value="FAD/NAD-linked reductases, dimerisation (C-terminal) domain"/>
    <property type="match status" value="1"/>
</dbReference>
<evidence type="ECO:0000256" key="2">
    <source>
        <dbReference type="ARBA" id="ARBA00009130"/>
    </source>
</evidence>
<keyword evidence="5" id="KW-0560">Oxidoreductase</keyword>
<evidence type="ECO:0000259" key="7">
    <source>
        <dbReference type="PROSITE" id="PS50206"/>
    </source>
</evidence>
<dbReference type="InterPro" id="IPR004099">
    <property type="entry name" value="Pyr_nucl-diS_OxRdtase_dimer"/>
</dbReference>
<reference evidence="8" key="2">
    <citation type="journal article" date="2021" name="PeerJ">
        <title>Extensive microbial diversity within the chicken gut microbiome revealed by metagenomics and culture.</title>
        <authorList>
            <person name="Gilroy R."/>
            <person name="Ravi A."/>
            <person name="Getino M."/>
            <person name="Pursley I."/>
            <person name="Horton D.L."/>
            <person name="Alikhan N.F."/>
            <person name="Baker D."/>
            <person name="Gharbi K."/>
            <person name="Hall N."/>
            <person name="Watson M."/>
            <person name="Adriaenssens E.M."/>
            <person name="Foster-Nyarko E."/>
            <person name="Jarju S."/>
            <person name="Secka A."/>
            <person name="Antonio M."/>
            <person name="Oren A."/>
            <person name="Chaudhuri R.R."/>
            <person name="La Ragione R."/>
            <person name="Hildebrand F."/>
            <person name="Pallen M.J."/>
        </authorList>
    </citation>
    <scope>NUCLEOTIDE SEQUENCE</scope>
    <source>
        <strain evidence="8">CHK199-13235</strain>
    </source>
</reference>
<dbReference type="SUPFAM" id="SSF52821">
    <property type="entry name" value="Rhodanese/Cell cycle control phosphatase"/>
    <property type="match status" value="1"/>
</dbReference>
<name>A0A9D1FMF8_9FIRM</name>
<dbReference type="InterPro" id="IPR023753">
    <property type="entry name" value="FAD/NAD-binding_dom"/>
</dbReference>
<evidence type="ECO:0000256" key="3">
    <source>
        <dbReference type="ARBA" id="ARBA00022630"/>
    </source>
</evidence>
<dbReference type="Pfam" id="PF07992">
    <property type="entry name" value="Pyr_redox_2"/>
    <property type="match status" value="1"/>
</dbReference>
<dbReference type="InterPro" id="IPR036873">
    <property type="entry name" value="Rhodanese-like_dom_sf"/>
</dbReference>
<dbReference type="InterPro" id="IPR036188">
    <property type="entry name" value="FAD/NAD-bd_sf"/>
</dbReference>
<evidence type="ECO:0000256" key="1">
    <source>
        <dbReference type="ARBA" id="ARBA00001974"/>
    </source>
</evidence>
<evidence type="ECO:0000313" key="8">
    <source>
        <dbReference type="EMBL" id="HIS75885.1"/>
    </source>
</evidence>
<dbReference type="Proteomes" id="UP000824002">
    <property type="component" value="Unassembled WGS sequence"/>
</dbReference>
<dbReference type="SMART" id="SM00450">
    <property type="entry name" value="RHOD"/>
    <property type="match status" value="1"/>
</dbReference>
<protein>
    <submittedName>
        <fullName evidence="8">FAD-dependent oxidoreductase</fullName>
    </submittedName>
</protein>
<evidence type="ECO:0000256" key="6">
    <source>
        <dbReference type="ARBA" id="ARBA00023284"/>
    </source>
</evidence>
<dbReference type="Pfam" id="PF00581">
    <property type="entry name" value="Rhodanese"/>
    <property type="match status" value="1"/>
</dbReference>
<dbReference type="PRINTS" id="PR00368">
    <property type="entry name" value="FADPNR"/>
</dbReference>
<comment type="similarity">
    <text evidence="2">Belongs to the class-III pyridine nucleotide-disulfide oxidoreductase family.</text>
</comment>
<dbReference type="InterPro" id="IPR050260">
    <property type="entry name" value="FAD-bd_OxRdtase"/>
</dbReference>
<reference evidence="8" key="1">
    <citation type="submission" date="2020-10" db="EMBL/GenBank/DDBJ databases">
        <authorList>
            <person name="Gilroy R."/>
        </authorList>
    </citation>
    <scope>NUCLEOTIDE SEQUENCE</scope>
    <source>
        <strain evidence="8">CHK199-13235</strain>
    </source>
</reference>
<dbReference type="SUPFAM" id="SSF51905">
    <property type="entry name" value="FAD/NAD(P)-binding domain"/>
    <property type="match status" value="2"/>
</dbReference>
<dbReference type="CDD" id="cd01524">
    <property type="entry name" value="RHOD_Pyr_redox"/>
    <property type="match status" value="1"/>
</dbReference>
<dbReference type="PRINTS" id="PR00411">
    <property type="entry name" value="PNDRDTASEI"/>
</dbReference>
<dbReference type="Gene3D" id="3.50.50.60">
    <property type="entry name" value="FAD/NAD(P)-binding domain"/>
    <property type="match status" value="2"/>
</dbReference>
<sequence>MMKVLIVGGVAGGASAATRLRRLDEKAEIILFEKGPYISYANCGLPYYIGGEIKERENLLVTKPALLRGRFGIDVRTDSEVVSIDRRAKTVTVQNHQTGETYTESYDKLLLSPGASPKKPDWEGVNLPGIFTIRNVPDTCAVDDFIRETGAKRAAVVGGGFIGVEMAENLTARGLSVTLMEYQEQVLPPLDPEMAAIVHTHLRQNGVNLALGTAVSGFEKAGTGILVKTGKGDLETDLVILSVGVAPDSGLAKEAGLELGIGGSIAVNDNYQTSDPDIYAVGDAIQVRSRLTGQDTLLPLAGPANRQGRAAAESILGRKPSHSRDVLGSSILKVFQLTAAGTGLNEKQLKAAGIPYLKTYTHPASHAGYYPGGTPMSLKLLFGPDGKVFGAQAVGQDGVDKRMDVLATVIRLGGTVYDLQDLELCYAPPYSAAKDPVNMLGFTAANLLNGDMKDFYCEDLAGLDLDKVFLLDCRTPAEFAMGTIPGAVNIPLDELRNRLEELPKDKPVYEFCQVGLRGYIAYRILTQHGFEVYNLSGGYKSYAQARELYQKPSPVDCVGLPK</sequence>
<accession>A0A9D1FMF8</accession>
<keyword evidence="6" id="KW-0676">Redox-active center</keyword>
<dbReference type="InterPro" id="IPR016156">
    <property type="entry name" value="FAD/NAD-linked_Rdtase_dimer_sf"/>
</dbReference>
<dbReference type="GO" id="GO:0016491">
    <property type="term" value="F:oxidoreductase activity"/>
    <property type="evidence" value="ECO:0007669"/>
    <property type="project" value="UniProtKB-KW"/>
</dbReference>
<dbReference type="AlphaFoldDB" id="A0A9D1FMF8"/>
<dbReference type="EMBL" id="DVJP01000028">
    <property type="protein sequence ID" value="HIS75885.1"/>
    <property type="molecule type" value="Genomic_DNA"/>
</dbReference>
<dbReference type="Pfam" id="PF02852">
    <property type="entry name" value="Pyr_redox_dim"/>
    <property type="match status" value="1"/>
</dbReference>
<gene>
    <name evidence="8" type="ORF">IAB51_03645</name>
</gene>
<keyword evidence="4" id="KW-0274">FAD</keyword>
<comment type="caution">
    <text evidence="8">The sequence shown here is derived from an EMBL/GenBank/DDBJ whole genome shotgun (WGS) entry which is preliminary data.</text>
</comment>